<comment type="caution">
    <text evidence="2">The sequence shown here is derived from an EMBL/GenBank/DDBJ whole genome shotgun (WGS) entry which is preliminary data.</text>
</comment>
<dbReference type="EMBL" id="JAHRIP010013711">
    <property type="protein sequence ID" value="MEQ2285524.1"/>
    <property type="molecule type" value="Genomic_DNA"/>
</dbReference>
<keyword evidence="1" id="KW-0812">Transmembrane</keyword>
<keyword evidence="1" id="KW-0472">Membrane</keyword>
<feature type="transmembrane region" description="Helical" evidence="1">
    <location>
        <begin position="66"/>
        <end position="86"/>
    </location>
</feature>
<accession>A0ABV0XVK9</accession>
<sequence length="100" mass="11296">MKCLIGSEQERRKLVSELNLFKNVFSSLALSRHPSVRSSFCLKPVIFFIPDHTSLILFCWSLLSSFFLYTSLLSLILTLSCFCILLNNSPSPSLNALFCS</sequence>
<proteinExistence type="predicted"/>
<dbReference type="Proteomes" id="UP001469553">
    <property type="component" value="Unassembled WGS sequence"/>
</dbReference>
<evidence type="ECO:0000313" key="3">
    <source>
        <dbReference type="Proteomes" id="UP001469553"/>
    </source>
</evidence>
<keyword evidence="3" id="KW-1185">Reference proteome</keyword>
<evidence type="ECO:0000313" key="2">
    <source>
        <dbReference type="EMBL" id="MEQ2285524.1"/>
    </source>
</evidence>
<evidence type="ECO:0000256" key="1">
    <source>
        <dbReference type="SAM" id="Phobius"/>
    </source>
</evidence>
<keyword evidence="1" id="KW-1133">Transmembrane helix</keyword>
<reference evidence="2 3" key="1">
    <citation type="submission" date="2021-06" db="EMBL/GenBank/DDBJ databases">
        <authorList>
            <person name="Palmer J.M."/>
        </authorList>
    </citation>
    <scope>NUCLEOTIDE SEQUENCE [LARGE SCALE GENOMIC DNA]</scope>
    <source>
        <strain evidence="2 3">AS_MEX2019</strain>
        <tissue evidence="2">Muscle</tissue>
    </source>
</reference>
<name>A0ABV0XVK9_9TELE</name>
<organism evidence="2 3">
    <name type="scientific">Ameca splendens</name>
    <dbReference type="NCBI Taxonomy" id="208324"/>
    <lineage>
        <taxon>Eukaryota</taxon>
        <taxon>Metazoa</taxon>
        <taxon>Chordata</taxon>
        <taxon>Craniata</taxon>
        <taxon>Vertebrata</taxon>
        <taxon>Euteleostomi</taxon>
        <taxon>Actinopterygii</taxon>
        <taxon>Neopterygii</taxon>
        <taxon>Teleostei</taxon>
        <taxon>Neoteleostei</taxon>
        <taxon>Acanthomorphata</taxon>
        <taxon>Ovalentaria</taxon>
        <taxon>Atherinomorphae</taxon>
        <taxon>Cyprinodontiformes</taxon>
        <taxon>Goodeidae</taxon>
        <taxon>Ameca</taxon>
    </lineage>
</organism>
<protein>
    <submittedName>
        <fullName evidence="2">Uncharacterized protein</fullName>
    </submittedName>
</protein>
<gene>
    <name evidence="2" type="ORF">AMECASPLE_032758</name>
</gene>